<feature type="region of interest" description="Disordered" evidence="11">
    <location>
        <begin position="216"/>
        <end position="250"/>
    </location>
</feature>
<dbReference type="GO" id="GO:0005813">
    <property type="term" value="C:centrosome"/>
    <property type="evidence" value="ECO:0007669"/>
    <property type="project" value="UniProtKB-SubCell"/>
</dbReference>
<keyword evidence="7" id="KW-0969">Cilium</keyword>
<sequence>MSYSDTIGDKDILRRKTPTNPKYSYVKPVVESGLTAELAQFIKQTTASTQRLPGEPFLRVRPKLLGDYINLLKELKEREQCDENGGFVHPMDEYRPPELKPSKEYLILDVRSEDEYKECHIEGALHYPKRRMVHATNPFIPEMLAFKNKENKLIVVYDLEEDLTVGQKVGTILFEKGIDNIAVLSGGLREFVQDYPTLIVGESPVPIVPRDKRLQKRADAISASRTETSRSYFTHKPKSLSNSLAKARQR</sequence>
<evidence type="ECO:0000256" key="1">
    <source>
        <dbReference type="ARBA" id="ARBA00004120"/>
    </source>
</evidence>
<gene>
    <name evidence="13" type="ORF">TM35_000015770</name>
</gene>
<dbReference type="SUPFAM" id="SSF52821">
    <property type="entry name" value="Rhodanese/Cell cycle control phosphatase"/>
    <property type="match status" value="1"/>
</dbReference>
<keyword evidence="8" id="KW-0206">Cytoskeleton</keyword>
<protein>
    <submittedName>
        <fullName evidence="13">Testis specific, 14</fullName>
    </submittedName>
</protein>
<evidence type="ECO:0000256" key="8">
    <source>
        <dbReference type="ARBA" id="ARBA00023212"/>
    </source>
</evidence>
<dbReference type="RefSeq" id="XP_028887766.1">
    <property type="nucleotide sequence ID" value="XM_029021258.1"/>
</dbReference>
<dbReference type="Proteomes" id="UP000192257">
    <property type="component" value="Unassembled WGS sequence"/>
</dbReference>
<dbReference type="InterPro" id="IPR036873">
    <property type="entry name" value="Rhodanese-like_dom_sf"/>
</dbReference>
<evidence type="ECO:0000256" key="2">
    <source>
        <dbReference type="ARBA" id="ARBA00004300"/>
    </source>
</evidence>
<evidence type="ECO:0000256" key="5">
    <source>
        <dbReference type="ARBA" id="ARBA00022794"/>
    </source>
</evidence>
<organism evidence="13 14">
    <name type="scientific">Trypanosoma theileri</name>
    <dbReference type="NCBI Taxonomy" id="67003"/>
    <lineage>
        <taxon>Eukaryota</taxon>
        <taxon>Discoba</taxon>
        <taxon>Euglenozoa</taxon>
        <taxon>Kinetoplastea</taxon>
        <taxon>Metakinetoplastina</taxon>
        <taxon>Trypanosomatida</taxon>
        <taxon>Trypanosomatidae</taxon>
        <taxon>Trypanosoma</taxon>
    </lineage>
</organism>
<proteinExistence type="inferred from homology"/>
<dbReference type="Gene3D" id="3.40.250.10">
    <property type="entry name" value="Rhodanese-like domain"/>
    <property type="match status" value="1"/>
</dbReference>
<dbReference type="GeneID" id="39981038"/>
<dbReference type="EMBL" id="NBCO01000001">
    <property type="protein sequence ID" value="ORC93700.1"/>
    <property type="molecule type" value="Genomic_DNA"/>
</dbReference>
<dbReference type="PANTHER" id="PTHR44390">
    <property type="entry name" value="CENTROSOMAL PROTEIN OF 41 KDA"/>
    <property type="match status" value="1"/>
</dbReference>
<reference evidence="13 14" key="1">
    <citation type="submission" date="2017-03" db="EMBL/GenBank/DDBJ databases">
        <title>An alternative strategy for trypanosome survival in the mammalian bloodstream revealed through genome and transcriptome analysis of the ubiquitous bovine parasite Trypanosoma (Megatrypanum) theileri.</title>
        <authorList>
            <person name="Kelly S."/>
            <person name="Ivens A."/>
            <person name="Mott A."/>
            <person name="O'Neill E."/>
            <person name="Emms D."/>
            <person name="Macleod O."/>
            <person name="Voorheis P."/>
            <person name="Matthews J."/>
            <person name="Matthews K."/>
            <person name="Carrington M."/>
        </authorList>
    </citation>
    <scope>NUCLEOTIDE SEQUENCE [LARGE SCALE GENOMIC DNA]</scope>
    <source>
        <strain evidence="13">Edinburgh</strain>
    </source>
</reference>
<dbReference type="SMART" id="SM00450">
    <property type="entry name" value="RHOD"/>
    <property type="match status" value="1"/>
</dbReference>
<dbReference type="Pfam" id="PF00581">
    <property type="entry name" value="Rhodanese"/>
    <property type="match status" value="1"/>
</dbReference>
<evidence type="ECO:0000313" key="14">
    <source>
        <dbReference type="Proteomes" id="UP000192257"/>
    </source>
</evidence>
<keyword evidence="9" id="KW-0966">Cell projection</keyword>
<evidence type="ECO:0000256" key="11">
    <source>
        <dbReference type="SAM" id="MobiDB-lite"/>
    </source>
</evidence>
<dbReference type="InterPro" id="IPR001763">
    <property type="entry name" value="Rhodanese-like_dom"/>
</dbReference>
<comment type="caution">
    <text evidence="13">The sequence shown here is derived from an EMBL/GenBank/DDBJ whole genome shotgun (WGS) entry which is preliminary data.</text>
</comment>
<name>A0A1X0PB71_9TRYP</name>
<dbReference type="CDD" id="cd00158">
    <property type="entry name" value="RHOD"/>
    <property type="match status" value="1"/>
</dbReference>
<comment type="similarity">
    <text evidence="10">Belongs to the CEP41 family.</text>
</comment>
<comment type="subcellular location">
    <subcellularLocation>
        <location evidence="1">Cytoplasm</location>
        <location evidence="1">Cytoskeleton</location>
        <location evidence="1">Cilium basal body</location>
    </subcellularLocation>
    <subcellularLocation>
        <location evidence="2">Cytoplasm</location>
        <location evidence="2">Cytoskeleton</location>
        <location evidence="2">Microtubule organizing center</location>
        <location evidence="2">Centrosome</location>
    </subcellularLocation>
</comment>
<dbReference type="GO" id="GO:0060271">
    <property type="term" value="P:cilium assembly"/>
    <property type="evidence" value="ECO:0007669"/>
    <property type="project" value="TreeGrafter"/>
</dbReference>
<dbReference type="InterPro" id="IPR051889">
    <property type="entry name" value="CEP41"/>
</dbReference>
<keyword evidence="4" id="KW-0963">Cytoplasm</keyword>
<dbReference type="GO" id="GO:0036064">
    <property type="term" value="C:ciliary basal body"/>
    <property type="evidence" value="ECO:0007669"/>
    <property type="project" value="TreeGrafter"/>
</dbReference>
<evidence type="ECO:0000256" key="4">
    <source>
        <dbReference type="ARBA" id="ARBA00022490"/>
    </source>
</evidence>
<keyword evidence="3" id="KW-0813">Transport</keyword>
<evidence type="ECO:0000259" key="12">
    <source>
        <dbReference type="PROSITE" id="PS50206"/>
    </source>
</evidence>
<evidence type="ECO:0000256" key="9">
    <source>
        <dbReference type="ARBA" id="ARBA00023273"/>
    </source>
</evidence>
<dbReference type="VEuPathDB" id="TriTrypDB:TM35_000015770"/>
<dbReference type="GO" id="GO:0015031">
    <property type="term" value="P:protein transport"/>
    <property type="evidence" value="ECO:0007669"/>
    <property type="project" value="UniProtKB-KW"/>
</dbReference>
<dbReference type="AlphaFoldDB" id="A0A1X0PB71"/>
<dbReference type="OrthoDB" id="70250at2759"/>
<evidence type="ECO:0000313" key="13">
    <source>
        <dbReference type="EMBL" id="ORC93700.1"/>
    </source>
</evidence>
<accession>A0A1X0PB71</accession>
<evidence type="ECO:0000256" key="6">
    <source>
        <dbReference type="ARBA" id="ARBA00022927"/>
    </source>
</evidence>
<evidence type="ECO:0000256" key="3">
    <source>
        <dbReference type="ARBA" id="ARBA00022448"/>
    </source>
</evidence>
<feature type="compositionally biased region" description="Polar residues" evidence="11">
    <location>
        <begin position="223"/>
        <end position="232"/>
    </location>
</feature>
<keyword evidence="6" id="KW-0653">Protein transport</keyword>
<evidence type="ECO:0000256" key="10">
    <source>
        <dbReference type="ARBA" id="ARBA00038465"/>
    </source>
</evidence>
<evidence type="ECO:0000256" key="7">
    <source>
        <dbReference type="ARBA" id="ARBA00023069"/>
    </source>
</evidence>
<keyword evidence="14" id="KW-1185">Reference proteome</keyword>
<dbReference type="STRING" id="67003.A0A1X0PB71"/>
<dbReference type="PROSITE" id="PS50206">
    <property type="entry name" value="RHODANESE_3"/>
    <property type="match status" value="1"/>
</dbReference>
<keyword evidence="5" id="KW-0970">Cilium biogenesis/degradation</keyword>
<dbReference type="PANTHER" id="PTHR44390:SF1">
    <property type="entry name" value="CENTROSOMAL PROTEIN OF 41 KDA"/>
    <property type="match status" value="1"/>
</dbReference>
<feature type="domain" description="Rhodanese" evidence="12">
    <location>
        <begin position="101"/>
        <end position="200"/>
    </location>
</feature>